<dbReference type="Pfam" id="PF04339">
    <property type="entry name" value="FemAB_like"/>
    <property type="match status" value="1"/>
</dbReference>
<reference evidence="1 2" key="1">
    <citation type="submission" date="2017-08" db="EMBL/GenBank/DDBJ databases">
        <title>Infants hospitalized years apart are colonized by the same room-sourced microbial strains.</title>
        <authorList>
            <person name="Brooks B."/>
            <person name="Olm M.R."/>
            <person name="Firek B.A."/>
            <person name="Baker R."/>
            <person name="Thomas B.C."/>
            <person name="Morowitz M.J."/>
            <person name="Banfield J.F."/>
        </authorList>
    </citation>
    <scope>NUCLEOTIDE SEQUENCE [LARGE SCALE GENOMIC DNA]</scope>
    <source>
        <strain evidence="1">S2_003_000_R2_14</strain>
    </source>
</reference>
<dbReference type="EMBL" id="QFQP01000056">
    <property type="protein sequence ID" value="PZR04538.1"/>
    <property type="molecule type" value="Genomic_DNA"/>
</dbReference>
<keyword evidence="1" id="KW-0808">Transferase</keyword>
<dbReference type="InterPro" id="IPR016181">
    <property type="entry name" value="Acyl_CoA_acyltransferase"/>
</dbReference>
<dbReference type="Gene3D" id="3.40.630.30">
    <property type="match status" value="1"/>
</dbReference>
<dbReference type="GO" id="GO:0016740">
    <property type="term" value="F:transferase activity"/>
    <property type="evidence" value="ECO:0007669"/>
    <property type="project" value="UniProtKB-KW"/>
</dbReference>
<dbReference type="PANTHER" id="PTHR47017">
    <property type="entry name" value="ACYL-COA"/>
    <property type="match status" value="1"/>
</dbReference>
<sequence>MALQLRVLQSVSEVTPAAWNALLRPGDAPVLRWEWLHAMEASGSAAPEHGWVPMHFTLWDADRLVAAAPAYEKHHSMGEYVYDFGWANAAQQLGVAYYPKLLVGLPLSPLTARRFITDDPAHRDALLEVMTGAARDERFSSVHVLFPPEEEADALEGGGFFRRSSMQYHWHNPGYRDWNDFLSRFDSKRRNQLKRERGAAATQGITLLTVRSHEITDTHAELAWRFYEATASRHAWGPIQLNRAFFHRAFEAMPDAIELVVAERNKKVIAGAFNLHTPTRLYGRYWGCFEEHPFLHFNVCLYHSIDDAISRGLKVFEPGAGGEHKIARGFEPTEIHSVHRIFDKRLDAAIKVHAARERTRVQSLTSHGEEVAGLKPWTPRT</sequence>
<protein>
    <submittedName>
        <fullName evidence="1">GNAT family N-acetyltransferase</fullName>
    </submittedName>
</protein>
<proteinExistence type="predicted"/>
<dbReference type="SUPFAM" id="SSF55729">
    <property type="entry name" value="Acyl-CoA N-acyltransferases (Nat)"/>
    <property type="match status" value="1"/>
</dbReference>
<dbReference type="AlphaFoldDB" id="A0A2W5U6M8"/>
<dbReference type="Proteomes" id="UP000249061">
    <property type="component" value="Unassembled WGS sequence"/>
</dbReference>
<evidence type="ECO:0000313" key="1">
    <source>
        <dbReference type="EMBL" id="PZR04538.1"/>
    </source>
</evidence>
<gene>
    <name evidence="1" type="ORF">DI536_34010</name>
</gene>
<name>A0A2W5U6M8_9BACT</name>
<accession>A0A2W5U6M8</accession>
<evidence type="ECO:0000313" key="2">
    <source>
        <dbReference type="Proteomes" id="UP000249061"/>
    </source>
</evidence>
<dbReference type="InterPro" id="IPR007434">
    <property type="entry name" value="FemAB-like"/>
</dbReference>
<organism evidence="1 2">
    <name type="scientific">Archangium gephyra</name>
    <dbReference type="NCBI Taxonomy" id="48"/>
    <lineage>
        <taxon>Bacteria</taxon>
        <taxon>Pseudomonadati</taxon>
        <taxon>Myxococcota</taxon>
        <taxon>Myxococcia</taxon>
        <taxon>Myxococcales</taxon>
        <taxon>Cystobacterineae</taxon>
        <taxon>Archangiaceae</taxon>
        <taxon>Archangium</taxon>
    </lineage>
</organism>
<comment type="caution">
    <text evidence="1">The sequence shown here is derived from an EMBL/GenBank/DDBJ whole genome shotgun (WGS) entry which is preliminary data.</text>
</comment>
<dbReference type="PANTHER" id="PTHR47017:SF1">
    <property type="entry name" value="ACYL-COA"/>
    <property type="match status" value="1"/>
</dbReference>